<name>A0ACC0GYN8_9ERIC</name>
<keyword evidence="2" id="KW-1185">Reference proteome</keyword>
<sequence>MRNQPNEDCKATDRPWTDAVMDVNYADGKKKKINQSLHRALPAERVEFQRLRCWSPPRMRTPVAISSAKVAEIPCKDSSVLLLSRV</sequence>
<protein>
    <submittedName>
        <fullName evidence="1">Uncharacterized protein</fullName>
    </submittedName>
</protein>
<evidence type="ECO:0000313" key="2">
    <source>
        <dbReference type="Proteomes" id="UP001060215"/>
    </source>
</evidence>
<dbReference type="EMBL" id="CM045764">
    <property type="protein sequence ID" value="KAI8005738.1"/>
    <property type="molecule type" value="Genomic_DNA"/>
</dbReference>
<proteinExistence type="predicted"/>
<reference evidence="1 2" key="1">
    <citation type="journal article" date="2022" name="Plant J.">
        <title>Chromosome-level genome of Camellia lanceoleosa provides a valuable resource for understanding genome evolution and self-incompatibility.</title>
        <authorList>
            <person name="Gong W."/>
            <person name="Xiao S."/>
            <person name="Wang L."/>
            <person name="Liao Z."/>
            <person name="Chang Y."/>
            <person name="Mo W."/>
            <person name="Hu G."/>
            <person name="Li W."/>
            <person name="Zhao G."/>
            <person name="Zhu H."/>
            <person name="Hu X."/>
            <person name="Ji K."/>
            <person name="Xiang X."/>
            <person name="Song Q."/>
            <person name="Yuan D."/>
            <person name="Jin S."/>
            <person name="Zhang L."/>
        </authorList>
    </citation>
    <scope>NUCLEOTIDE SEQUENCE [LARGE SCALE GENOMIC DNA]</scope>
    <source>
        <strain evidence="1">SQ_2022a</strain>
    </source>
</reference>
<gene>
    <name evidence="1" type="ORF">LOK49_LG07G00698</name>
</gene>
<comment type="caution">
    <text evidence="1">The sequence shown here is derived from an EMBL/GenBank/DDBJ whole genome shotgun (WGS) entry which is preliminary data.</text>
</comment>
<dbReference type="Proteomes" id="UP001060215">
    <property type="component" value="Chromosome 7"/>
</dbReference>
<organism evidence="1 2">
    <name type="scientific">Camellia lanceoleosa</name>
    <dbReference type="NCBI Taxonomy" id="1840588"/>
    <lineage>
        <taxon>Eukaryota</taxon>
        <taxon>Viridiplantae</taxon>
        <taxon>Streptophyta</taxon>
        <taxon>Embryophyta</taxon>
        <taxon>Tracheophyta</taxon>
        <taxon>Spermatophyta</taxon>
        <taxon>Magnoliopsida</taxon>
        <taxon>eudicotyledons</taxon>
        <taxon>Gunneridae</taxon>
        <taxon>Pentapetalae</taxon>
        <taxon>asterids</taxon>
        <taxon>Ericales</taxon>
        <taxon>Theaceae</taxon>
        <taxon>Camellia</taxon>
    </lineage>
</organism>
<accession>A0ACC0GYN8</accession>
<evidence type="ECO:0000313" key="1">
    <source>
        <dbReference type="EMBL" id="KAI8005738.1"/>
    </source>
</evidence>